<protein>
    <submittedName>
        <fullName evidence="1">Uncharacterized protein</fullName>
    </submittedName>
</protein>
<accession>A0A0C9W6X2</accession>
<dbReference type="Pfam" id="PF20174">
    <property type="entry name" value="DUF6540"/>
    <property type="match status" value="1"/>
</dbReference>
<dbReference type="AlphaFoldDB" id="A0A0C9W6X2"/>
<evidence type="ECO:0000313" key="2">
    <source>
        <dbReference type="Proteomes" id="UP000053820"/>
    </source>
</evidence>
<proteinExistence type="predicted"/>
<dbReference type="Proteomes" id="UP000053820">
    <property type="component" value="Unassembled WGS sequence"/>
</dbReference>
<dbReference type="HOGENOM" id="CLU_116351_3_0_1"/>
<dbReference type="EMBL" id="KN839853">
    <property type="protein sequence ID" value="KIJ62758.1"/>
    <property type="molecule type" value="Genomic_DNA"/>
</dbReference>
<organism evidence="1 2">
    <name type="scientific">Hydnomerulius pinastri MD-312</name>
    <dbReference type="NCBI Taxonomy" id="994086"/>
    <lineage>
        <taxon>Eukaryota</taxon>
        <taxon>Fungi</taxon>
        <taxon>Dikarya</taxon>
        <taxon>Basidiomycota</taxon>
        <taxon>Agaricomycotina</taxon>
        <taxon>Agaricomycetes</taxon>
        <taxon>Agaricomycetidae</taxon>
        <taxon>Boletales</taxon>
        <taxon>Boletales incertae sedis</taxon>
        <taxon>Leucogyrophana</taxon>
    </lineage>
</organism>
<reference evidence="1 2" key="1">
    <citation type="submission" date="2014-04" db="EMBL/GenBank/DDBJ databases">
        <title>Evolutionary Origins and Diversification of the Mycorrhizal Mutualists.</title>
        <authorList>
            <consortium name="DOE Joint Genome Institute"/>
            <consortium name="Mycorrhizal Genomics Consortium"/>
            <person name="Kohler A."/>
            <person name="Kuo A."/>
            <person name="Nagy L.G."/>
            <person name="Floudas D."/>
            <person name="Copeland A."/>
            <person name="Barry K.W."/>
            <person name="Cichocki N."/>
            <person name="Veneault-Fourrey C."/>
            <person name="LaButti K."/>
            <person name="Lindquist E.A."/>
            <person name="Lipzen A."/>
            <person name="Lundell T."/>
            <person name="Morin E."/>
            <person name="Murat C."/>
            <person name="Riley R."/>
            <person name="Ohm R."/>
            <person name="Sun H."/>
            <person name="Tunlid A."/>
            <person name="Henrissat B."/>
            <person name="Grigoriev I.V."/>
            <person name="Hibbett D.S."/>
            <person name="Martin F."/>
        </authorList>
    </citation>
    <scope>NUCLEOTIDE SEQUENCE [LARGE SCALE GENOMIC DNA]</scope>
    <source>
        <strain evidence="1 2">MD-312</strain>
    </source>
</reference>
<gene>
    <name evidence="1" type="ORF">HYDPIDRAFT_113850</name>
</gene>
<sequence>MTVTHARTYTLCVAQYHRGHSFDGQQMPLHWALFLLPNATPESLRSSSSGKESADQVDHWGTCYQAIGNSDTFAFSRTEDECMEILTQEYRGCLSLGEIDPKRREEVDPLVQRVPVYRQRRDWNCQNWVLAAVDRLKASELVGENVTSSGVRNDLEDILRAWKP</sequence>
<keyword evidence="2" id="KW-1185">Reference proteome</keyword>
<name>A0A0C9W6X2_9AGAM</name>
<dbReference type="OrthoDB" id="37659at2759"/>
<dbReference type="InterPro" id="IPR046670">
    <property type="entry name" value="DUF6540"/>
</dbReference>
<evidence type="ECO:0000313" key="1">
    <source>
        <dbReference type="EMBL" id="KIJ62758.1"/>
    </source>
</evidence>